<sequence>MTTANECSRPRTLSASKRLSKRSTQRVQNATEELQKYIEQFTDAEQTNPAATPISRCYGSSNVTLLSTKPKSFSSPKKHSRKAAISPEKQGKMVDNLVQWVNESYSKDLQRKIVPFGQRSNSSVDINGLSQTDGNGESYGDEVSTISDGDVQLSTLPSPGSSVASDLDSNVGSMSTDMLVSSFYRHNNSQLSQGKAMSHPSWVEELVTAKHYPSWVDDIDESRAHDRDVRRNQRNRLSRSLSPSFFQEHPPLSPTPQSPLSTSLQDHPMEISDPHQKKSKAWDLESTDTEVLIGESIYGRQPVNMGGAFHSSLYRDKKIQQLFDHSVRKFAKDSERSLVKEMSFAQSHVDDGKTTGHPPQRFTKPTKMSNSKTSISKHTKKKAGPPMQTSKSFPHDGRTQNVAENNFQPSRSFNKNVYTSANRPSSLSLPKAHDIKSSSEIRKNSTDSSNTDRLMRKSPTGIQMAKQYTGSRNIENSTGKSRRSNKDDRISTQIPSPRVRPTPNMLYSSKDFHTPDIKTASRGSPNVPHSAKNVRTFNGDISPRRNASDELQRIIDQADSTEVLRQRKDHYLSGNVSKKDLTLQDRKQIFNNHARIHASTVSHTKRTEHNNNYSTKGYLHPTRTDPRNFSQRRLVPSGKYDRQTAWNENSSFGNHSESYERSSLRTKIPRNSDPTKLDLGTKIRDHKLRSRTKSAPNMKDGHMGSSSPERREGYRRSLKTRRRDVNYANKGNILAADYSNDGRISDADYANEDVLHDDTESVDTEALIIKPPMLLFDASPSLTTESAETTEDSEESGDTLIENLALRTSFLATDLQSSSGTSYLELSPKRDIGLDWEDEKPPNARLNTKPGIITSFLEDCMRNSQESRSDMKSDTGKFPSRSFIEEEPESVMSEDISSERPVETLKKMLFTVQRLTHSSEENSDQGVDDHSAFETQSESLTEEVLSDILSTASRNEGQDSLSRAYYHLARLKRLVSASKEVAAWK</sequence>
<feature type="region of interest" description="Disordered" evidence="1">
    <location>
        <begin position="226"/>
        <end position="283"/>
    </location>
</feature>
<feature type="region of interest" description="Disordered" evidence="1">
    <location>
        <begin position="1"/>
        <end position="28"/>
    </location>
</feature>
<evidence type="ECO:0000313" key="3">
    <source>
        <dbReference type="Proteomes" id="UP001152795"/>
    </source>
</evidence>
<feature type="compositionally biased region" description="Basic and acidic residues" evidence="1">
    <location>
        <begin position="673"/>
        <end position="683"/>
    </location>
</feature>
<reference evidence="2" key="1">
    <citation type="submission" date="2020-04" db="EMBL/GenBank/DDBJ databases">
        <authorList>
            <person name="Alioto T."/>
            <person name="Alioto T."/>
            <person name="Gomez Garrido J."/>
        </authorList>
    </citation>
    <scope>NUCLEOTIDE SEQUENCE</scope>
    <source>
        <strain evidence="2">A484AB</strain>
    </source>
</reference>
<evidence type="ECO:0000313" key="2">
    <source>
        <dbReference type="EMBL" id="CAB3982352.1"/>
    </source>
</evidence>
<organism evidence="2 3">
    <name type="scientific">Paramuricea clavata</name>
    <name type="common">Red gorgonian</name>
    <name type="synonym">Violescent sea-whip</name>
    <dbReference type="NCBI Taxonomy" id="317549"/>
    <lineage>
        <taxon>Eukaryota</taxon>
        <taxon>Metazoa</taxon>
        <taxon>Cnidaria</taxon>
        <taxon>Anthozoa</taxon>
        <taxon>Octocorallia</taxon>
        <taxon>Malacalcyonacea</taxon>
        <taxon>Plexauridae</taxon>
        <taxon>Paramuricea</taxon>
    </lineage>
</organism>
<feature type="compositionally biased region" description="Basic and acidic residues" evidence="1">
    <location>
        <begin position="431"/>
        <end position="445"/>
    </location>
</feature>
<name>A0A7D9DCI3_PARCT</name>
<feature type="region of interest" description="Disordered" evidence="1">
    <location>
        <begin position="345"/>
        <end position="505"/>
    </location>
</feature>
<feature type="compositionally biased region" description="Basic and acidic residues" evidence="1">
    <location>
        <begin position="267"/>
        <end position="283"/>
    </location>
</feature>
<proteinExistence type="predicted"/>
<feature type="compositionally biased region" description="Low complexity" evidence="1">
    <location>
        <begin position="238"/>
        <end position="247"/>
    </location>
</feature>
<feature type="compositionally biased region" description="Polar residues" evidence="1">
    <location>
        <begin position="466"/>
        <end position="479"/>
    </location>
</feature>
<keyword evidence="3" id="KW-1185">Reference proteome</keyword>
<feature type="compositionally biased region" description="Polar residues" evidence="1">
    <location>
        <begin position="1"/>
        <end position="17"/>
    </location>
</feature>
<gene>
    <name evidence="2" type="ORF">PACLA_8A050677</name>
</gene>
<feature type="region of interest" description="Disordered" evidence="1">
    <location>
        <begin position="519"/>
        <end position="544"/>
    </location>
</feature>
<feature type="compositionally biased region" description="Polar residues" evidence="1">
    <location>
        <begin position="399"/>
        <end position="428"/>
    </location>
</feature>
<comment type="caution">
    <text evidence="2">The sequence shown here is derived from an EMBL/GenBank/DDBJ whole genome shotgun (WGS) entry which is preliminary data.</text>
</comment>
<dbReference type="EMBL" id="CACRXK020000491">
    <property type="protein sequence ID" value="CAB3982352.1"/>
    <property type="molecule type" value="Genomic_DNA"/>
</dbReference>
<feature type="region of interest" description="Disordered" evidence="1">
    <location>
        <begin position="916"/>
        <end position="938"/>
    </location>
</feature>
<dbReference type="AlphaFoldDB" id="A0A7D9DCI3"/>
<feature type="compositionally biased region" description="Polar residues" evidence="1">
    <location>
        <begin position="644"/>
        <end position="656"/>
    </location>
</feature>
<protein>
    <submittedName>
        <fullName evidence="2">Uncharacterized protein</fullName>
    </submittedName>
</protein>
<dbReference type="OrthoDB" id="9934714at2759"/>
<evidence type="ECO:0000256" key="1">
    <source>
        <dbReference type="SAM" id="MobiDB-lite"/>
    </source>
</evidence>
<dbReference type="Proteomes" id="UP001152795">
    <property type="component" value="Unassembled WGS sequence"/>
</dbReference>
<feature type="region of interest" description="Disordered" evidence="1">
    <location>
        <begin position="601"/>
        <end position="719"/>
    </location>
</feature>
<accession>A0A7D9DCI3</accession>